<dbReference type="CDD" id="cd04733">
    <property type="entry name" value="OYE_like_2_FMN"/>
    <property type="match status" value="1"/>
</dbReference>
<dbReference type="InterPro" id="IPR051799">
    <property type="entry name" value="NADH_flavin_oxidoreductase"/>
</dbReference>
<dbReference type="InterPro" id="IPR001155">
    <property type="entry name" value="OxRdtase_FMN_N"/>
</dbReference>
<dbReference type="PANTHER" id="PTHR43656:SF2">
    <property type="entry name" value="BINDING OXIDOREDUCTASE, PUTATIVE (AFU_ORTHOLOGUE AFUA_2G08260)-RELATED"/>
    <property type="match status" value="1"/>
</dbReference>
<reference evidence="5" key="1">
    <citation type="journal article" date="2019" name="Int. J. Syst. Evol. Microbiol.">
        <title>The Global Catalogue of Microorganisms (GCM) 10K type strain sequencing project: providing services to taxonomists for standard genome sequencing and annotation.</title>
        <authorList>
            <consortium name="The Broad Institute Genomics Platform"/>
            <consortium name="The Broad Institute Genome Sequencing Center for Infectious Disease"/>
            <person name="Wu L."/>
            <person name="Ma J."/>
        </authorList>
    </citation>
    <scope>NUCLEOTIDE SEQUENCE [LARGE SCALE GENOMIC DNA]</scope>
    <source>
        <strain evidence="5">CCUG 55074</strain>
    </source>
</reference>
<dbReference type="Proteomes" id="UP001597216">
    <property type="component" value="Unassembled WGS sequence"/>
</dbReference>
<dbReference type="PANTHER" id="PTHR43656">
    <property type="entry name" value="BINDING OXIDOREDUCTASE, PUTATIVE (AFU_ORTHOLOGUE AFUA_2G08260)-RELATED"/>
    <property type="match status" value="1"/>
</dbReference>
<gene>
    <name evidence="4" type="ORF">ACFQ27_19945</name>
</gene>
<evidence type="ECO:0000313" key="4">
    <source>
        <dbReference type="EMBL" id="MFD1192872.1"/>
    </source>
</evidence>
<evidence type="ECO:0000313" key="5">
    <source>
        <dbReference type="Proteomes" id="UP001597216"/>
    </source>
</evidence>
<evidence type="ECO:0000256" key="1">
    <source>
        <dbReference type="ARBA" id="ARBA00022630"/>
    </source>
</evidence>
<feature type="domain" description="NADH:flavin oxidoreductase/NADH oxidase N-terminal" evidence="3">
    <location>
        <begin position="4"/>
        <end position="338"/>
    </location>
</feature>
<keyword evidence="2" id="KW-0560">Oxidoreductase</keyword>
<dbReference type="Gene3D" id="3.20.20.70">
    <property type="entry name" value="Aldolase class I"/>
    <property type="match status" value="1"/>
</dbReference>
<comment type="caution">
    <text evidence="4">The sequence shown here is derived from an EMBL/GenBank/DDBJ whole genome shotgun (WGS) entry which is preliminary data.</text>
</comment>
<dbReference type="Pfam" id="PF00724">
    <property type="entry name" value="Oxidored_FMN"/>
    <property type="match status" value="1"/>
</dbReference>
<evidence type="ECO:0000259" key="3">
    <source>
        <dbReference type="Pfam" id="PF00724"/>
    </source>
</evidence>
<keyword evidence="5" id="KW-1185">Reference proteome</keyword>
<proteinExistence type="predicted"/>
<protein>
    <submittedName>
        <fullName evidence="4">NADH:flavin oxidoreductase/NADH oxidase family protein</fullName>
    </submittedName>
</protein>
<accession>A0ABW3T823</accession>
<name>A0ABW3T823_9CAUL</name>
<dbReference type="EMBL" id="JBHTLQ010000087">
    <property type="protein sequence ID" value="MFD1192872.1"/>
    <property type="molecule type" value="Genomic_DNA"/>
</dbReference>
<sequence length="412" mass="43729">MAADLFAPLPLACGATLPNRIAKAATQEALAGPGQLPDKHLFNAYARWSRGGSGLLLTGNVMIDGRACTGPADCVLEETTDLGPYREWAKASKSGGAQVWMQINHPGRQVQADQGGEGWSASDVPLDLGSASKLFVKPRAMTEAEILETIGRFAATARLADLAGFDGVQVHAAHGYLISQFLSPLANHRTDRWGGPIENRARLLVEAVKAVRAAVRPDFAVSVKLNSADFQRGGFDQDDARAVVGYLNDLGVDLVELSGGSYESPAMQGEAADGRTLAREAYFLEFAIDLRKIAKMPLMCTGGVRRKEVAEQVLAGGVDVVGIATALSIDPDLPKHWRAGGPDAPPAPKLKSKNKTLVSMGHMAFVVSQIGRMGKGQEPAPKASPLFALIGGQLARSGQVKRYRAWLSAQKS</sequence>
<dbReference type="SUPFAM" id="SSF51395">
    <property type="entry name" value="FMN-linked oxidoreductases"/>
    <property type="match status" value="1"/>
</dbReference>
<organism evidence="4 5">
    <name type="scientific">Phenylobacterium conjunctum</name>
    <dbReference type="NCBI Taxonomy" id="1298959"/>
    <lineage>
        <taxon>Bacteria</taxon>
        <taxon>Pseudomonadati</taxon>
        <taxon>Pseudomonadota</taxon>
        <taxon>Alphaproteobacteria</taxon>
        <taxon>Caulobacterales</taxon>
        <taxon>Caulobacteraceae</taxon>
        <taxon>Phenylobacterium</taxon>
    </lineage>
</organism>
<keyword evidence="1" id="KW-0285">Flavoprotein</keyword>
<dbReference type="RefSeq" id="WP_377354807.1">
    <property type="nucleotide sequence ID" value="NZ_JBHTLQ010000087.1"/>
</dbReference>
<dbReference type="InterPro" id="IPR013785">
    <property type="entry name" value="Aldolase_TIM"/>
</dbReference>
<evidence type="ECO:0000256" key="2">
    <source>
        <dbReference type="ARBA" id="ARBA00023002"/>
    </source>
</evidence>